<dbReference type="Gene3D" id="3.60.15.10">
    <property type="entry name" value="Ribonuclease Z/Hydroxyacylglutathione hydrolase-like"/>
    <property type="match status" value="1"/>
</dbReference>
<keyword evidence="1" id="KW-1133">Transmembrane helix</keyword>
<keyword evidence="4" id="KW-1185">Reference proteome</keyword>
<keyword evidence="1" id="KW-0472">Membrane</keyword>
<dbReference type="InterPro" id="IPR036866">
    <property type="entry name" value="RibonucZ/Hydroxyglut_hydro"/>
</dbReference>
<dbReference type="GO" id="GO:0005737">
    <property type="term" value="C:cytoplasm"/>
    <property type="evidence" value="ECO:0007669"/>
    <property type="project" value="TreeGrafter"/>
</dbReference>
<name>A0A9X2L2L6_9BACT</name>
<dbReference type="AlphaFoldDB" id="A0A9X2L2L6"/>
<dbReference type="SUPFAM" id="SSF56281">
    <property type="entry name" value="Metallo-hydrolase/oxidoreductase"/>
    <property type="match status" value="1"/>
</dbReference>
<evidence type="ECO:0000256" key="1">
    <source>
        <dbReference type="SAM" id="Phobius"/>
    </source>
</evidence>
<evidence type="ECO:0000313" key="3">
    <source>
        <dbReference type="EMBL" id="MCP9291094.1"/>
    </source>
</evidence>
<protein>
    <submittedName>
        <fullName evidence="3">MBL fold metallo-hydrolase</fullName>
    </submittedName>
</protein>
<keyword evidence="1" id="KW-0812">Transmembrane</keyword>
<dbReference type="Proteomes" id="UP001139125">
    <property type="component" value="Unassembled WGS sequence"/>
</dbReference>
<dbReference type="Pfam" id="PF12706">
    <property type="entry name" value="Lactamase_B_2"/>
    <property type="match status" value="1"/>
</dbReference>
<dbReference type="PANTHER" id="PTHR15032:SF4">
    <property type="entry name" value="N-ACYL-PHOSPHATIDYLETHANOLAMINE-HYDROLYZING PHOSPHOLIPASE D"/>
    <property type="match status" value="1"/>
</dbReference>
<organism evidence="3 4">
    <name type="scientific">Gracilimonas sediminicola</name>
    <dbReference type="NCBI Taxonomy" id="2952158"/>
    <lineage>
        <taxon>Bacteria</taxon>
        <taxon>Pseudomonadati</taxon>
        <taxon>Balneolota</taxon>
        <taxon>Balneolia</taxon>
        <taxon>Balneolales</taxon>
        <taxon>Balneolaceae</taxon>
        <taxon>Gracilimonas</taxon>
    </lineage>
</organism>
<dbReference type="EMBL" id="JANDBC010000001">
    <property type="protein sequence ID" value="MCP9291094.1"/>
    <property type="molecule type" value="Genomic_DNA"/>
</dbReference>
<accession>A0A9X2L2L6</accession>
<evidence type="ECO:0000313" key="4">
    <source>
        <dbReference type="Proteomes" id="UP001139125"/>
    </source>
</evidence>
<dbReference type="RefSeq" id="WP_255133722.1">
    <property type="nucleotide sequence ID" value="NZ_JANDBC010000001.1"/>
</dbReference>
<sequence>MNLFKKIMLWIAGLLITASLFITIVGWAVSKPGYQGPESDHFNGTTFENPGNVPTKDFFDVMKWYFQRDQGEWNEVPEEEITFAERPDDNVTSGLKITYVNHSTFLIQTAGVNILTDPVWSKRVSPMSFTGPKRFRPPGVRFEDLPPIDLIIISHNHYDHLDISTLKKLNEKFEPRVIVPLGVDVYLNQEGIQNTIPLDWEEDQPIDSDITVHSVQAQHFSARGLFDRDKTLWSGYVIDTPSGSVYFAGDTGYGDFFTSIGENHPDIKVGLIPIGAYKPRWFMKPMHVNPEEAIQIHKDVGAEISFGMHFGTFPLADDGMKDPENDFAKAMQQPKNSGVNFKLLTEGDSFQVQ</sequence>
<gene>
    <name evidence="3" type="ORF">NM125_05825</name>
</gene>
<feature type="transmembrane region" description="Helical" evidence="1">
    <location>
        <begin position="7"/>
        <end position="29"/>
    </location>
</feature>
<dbReference type="PANTHER" id="PTHR15032">
    <property type="entry name" value="N-ACYL-PHOSPHATIDYLETHANOLAMINE-HYDROLYZING PHOSPHOLIPASE D"/>
    <property type="match status" value="1"/>
</dbReference>
<feature type="domain" description="Metallo-beta-lactamase" evidence="2">
    <location>
        <begin position="113"/>
        <end position="310"/>
    </location>
</feature>
<reference evidence="3" key="1">
    <citation type="submission" date="2022-06" db="EMBL/GenBank/DDBJ databases">
        <title>Gracilimonas sp. CAU 1638 isolated from sea sediment.</title>
        <authorList>
            <person name="Kim W."/>
        </authorList>
    </citation>
    <scope>NUCLEOTIDE SEQUENCE</scope>
    <source>
        <strain evidence="3">CAU 1638</strain>
    </source>
</reference>
<comment type="caution">
    <text evidence="3">The sequence shown here is derived from an EMBL/GenBank/DDBJ whole genome shotgun (WGS) entry which is preliminary data.</text>
</comment>
<dbReference type="InterPro" id="IPR001279">
    <property type="entry name" value="Metallo-B-lactamas"/>
</dbReference>
<proteinExistence type="predicted"/>
<evidence type="ECO:0000259" key="2">
    <source>
        <dbReference type="Pfam" id="PF12706"/>
    </source>
</evidence>